<reference evidence="1 2" key="1">
    <citation type="submission" date="2016-04" db="EMBL/GenBank/DDBJ databases">
        <title>Draft genome sequence of Aeribacillus pallidus 8m3 from petroleum reservoir.</title>
        <authorList>
            <person name="Poltaraus A.B."/>
            <person name="Nazina T.N."/>
            <person name="Tourova T.P."/>
            <person name="Malakho S.M."/>
            <person name="Korshunova A.V."/>
            <person name="Sokolova D.S."/>
        </authorList>
    </citation>
    <scope>NUCLEOTIDE SEQUENCE [LARGE SCALE GENOMIC DNA]</scope>
    <source>
        <strain evidence="1 2">8m3</strain>
    </source>
</reference>
<comment type="caution">
    <text evidence="1">The sequence shown here is derived from an EMBL/GenBank/DDBJ whole genome shotgun (WGS) entry which is preliminary data.</text>
</comment>
<name>A0A165YG12_9BACI</name>
<dbReference type="AlphaFoldDB" id="A0A165YG12"/>
<dbReference type="EMBL" id="LWBR01000013">
    <property type="protein sequence ID" value="KZN97039.1"/>
    <property type="molecule type" value="Genomic_DNA"/>
</dbReference>
<dbReference type="SUPFAM" id="SSF158622">
    <property type="entry name" value="YheA/YmcA-like"/>
    <property type="match status" value="1"/>
</dbReference>
<organism evidence="1 2">
    <name type="scientific">Aeribacillus pallidus</name>
    <dbReference type="NCBI Taxonomy" id="33936"/>
    <lineage>
        <taxon>Bacteria</taxon>
        <taxon>Bacillati</taxon>
        <taxon>Bacillota</taxon>
        <taxon>Bacilli</taxon>
        <taxon>Bacillales</taxon>
        <taxon>Bacillaceae</taxon>
        <taxon>Aeribacillus</taxon>
    </lineage>
</organism>
<dbReference type="OrthoDB" id="9811402at2"/>
<dbReference type="Gene3D" id="1.20.1500.10">
    <property type="entry name" value="YheA/YmcA-like"/>
    <property type="match status" value="1"/>
</dbReference>
<dbReference type="RefSeq" id="WP_063387296.1">
    <property type="nucleotide sequence ID" value="NZ_LWBR01000013.1"/>
</dbReference>
<protein>
    <submittedName>
        <fullName evidence="1">Uncharacterized protein</fullName>
    </submittedName>
</protein>
<keyword evidence="2" id="KW-1185">Reference proteome</keyword>
<evidence type="ECO:0000313" key="2">
    <source>
        <dbReference type="Proteomes" id="UP000076476"/>
    </source>
</evidence>
<dbReference type="InterPro" id="IPR023378">
    <property type="entry name" value="YheA/YmcA-like_dom_sf"/>
</dbReference>
<dbReference type="Pfam" id="PF06133">
    <property type="entry name" value="Com_YlbF"/>
    <property type="match status" value="1"/>
</dbReference>
<sequence length="116" mass="13542">MSNILYNSAYDLKKALEQSKEYIQLKKLYDDVQHDESAKNIFRNFRSTQLNLHEKQVTGKEITEEEIIHAEKCVQLVQQNGKIAALLKAEESMNMLLQRITSIILEPLDELYKKSE</sequence>
<accession>A0A165YG12</accession>
<gene>
    <name evidence="1" type="ORF">AZI98_05600</name>
</gene>
<proteinExistence type="predicted"/>
<dbReference type="STRING" id="33936.AZI98_05600"/>
<dbReference type="Proteomes" id="UP000076476">
    <property type="component" value="Unassembled WGS sequence"/>
</dbReference>
<evidence type="ECO:0000313" key="1">
    <source>
        <dbReference type="EMBL" id="KZN97039.1"/>
    </source>
</evidence>
<dbReference type="InterPro" id="IPR010368">
    <property type="entry name" value="Com_YlbF"/>
</dbReference>